<gene>
    <name evidence="1" type="ORF">S01H1_31956</name>
</gene>
<sequence length="171" mass="18414">MLLNTARIPWVALRAAVIADDTFLTAFDYTDWPSSNTLNLRQPPLQDANGFIIAMHGSNAADENANYELYGRTRTNGPVQLLLKGVVTLGTQNCTTDPIDGSTTIALGEWADTITVTGGILSGLVEILDAGNNRICMLKFDQLHIEDLAIKFTITDAGSASTSMYAIITGY</sequence>
<proteinExistence type="predicted"/>
<accession>X0U4T8</accession>
<name>X0U4T8_9ZZZZ</name>
<organism evidence="1">
    <name type="scientific">marine sediment metagenome</name>
    <dbReference type="NCBI Taxonomy" id="412755"/>
    <lineage>
        <taxon>unclassified sequences</taxon>
        <taxon>metagenomes</taxon>
        <taxon>ecological metagenomes</taxon>
    </lineage>
</organism>
<comment type="caution">
    <text evidence="1">The sequence shown here is derived from an EMBL/GenBank/DDBJ whole genome shotgun (WGS) entry which is preliminary data.</text>
</comment>
<protein>
    <submittedName>
        <fullName evidence="1">Uncharacterized protein</fullName>
    </submittedName>
</protein>
<dbReference type="EMBL" id="BARS01019754">
    <property type="protein sequence ID" value="GAF94381.1"/>
    <property type="molecule type" value="Genomic_DNA"/>
</dbReference>
<evidence type="ECO:0000313" key="1">
    <source>
        <dbReference type="EMBL" id="GAF94381.1"/>
    </source>
</evidence>
<reference evidence="1" key="1">
    <citation type="journal article" date="2014" name="Front. Microbiol.">
        <title>High frequency of phylogenetically diverse reductive dehalogenase-homologous genes in deep subseafloor sedimentary metagenomes.</title>
        <authorList>
            <person name="Kawai M."/>
            <person name="Futagami T."/>
            <person name="Toyoda A."/>
            <person name="Takaki Y."/>
            <person name="Nishi S."/>
            <person name="Hori S."/>
            <person name="Arai W."/>
            <person name="Tsubouchi T."/>
            <person name="Morono Y."/>
            <person name="Uchiyama I."/>
            <person name="Ito T."/>
            <person name="Fujiyama A."/>
            <person name="Inagaki F."/>
            <person name="Takami H."/>
        </authorList>
    </citation>
    <scope>NUCLEOTIDE SEQUENCE</scope>
    <source>
        <strain evidence="1">Expedition CK06-06</strain>
    </source>
</reference>
<dbReference type="AlphaFoldDB" id="X0U4T8"/>